<keyword evidence="2" id="KW-0677">Repeat</keyword>
<proteinExistence type="predicted"/>
<dbReference type="GO" id="GO:0006654">
    <property type="term" value="P:phosphatidic acid biosynthetic process"/>
    <property type="evidence" value="ECO:0007669"/>
    <property type="project" value="InterPro"/>
</dbReference>
<keyword evidence="8" id="KW-1185">Reference proteome</keyword>
<dbReference type="Pfam" id="PF13091">
    <property type="entry name" value="PLDc_2"/>
    <property type="match status" value="1"/>
</dbReference>
<reference evidence="7 8" key="1">
    <citation type="submission" date="2018-11" db="EMBL/GenBank/DDBJ databases">
        <title>Genome sequence of Apiotrichum porosum DSM 27194.</title>
        <authorList>
            <person name="Aliyu H."/>
            <person name="Gorte O."/>
            <person name="Ochsenreither K."/>
        </authorList>
    </citation>
    <scope>NUCLEOTIDE SEQUENCE [LARGE SCALE GENOMIC DNA]</scope>
    <source>
        <strain evidence="7 8">DSM 27194</strain>
    </source>
</reference>
<evidence type="ECO:0000256" key="3">
    <source>
        <dbReference type="ARBA" id="ARBA00022801"/>
    </source>
</evidence>
<evidence type="ECO:0000256" key="4">
    <source>
        <dbReference type="ARBA" id="ARBA00022963"/>
    </source>
</evidence>
<dbReference type="SMART" id="SM00155">
    <property type="entry name" value="PLDc"/>
    <property type="match status" value="2"/>
</dbReference>
<dbReference type="Proteomes" id="UP000279236">
    <property type="component" value="Unassembled WGS sequence"/>
</dbReference>
<evidence type="ECO:0000259" key="6">
    <source>
        <dbReference type="PROSITE" id="PS50035"/>
    </source>
</evidence>
<dbReference type="Gene3D" id="3.30.870.10">
    <property type="entry name" value="Endonuclease Chain A"/>
    <property type="match status" value="3"/>
</dbReference>
<dbReference type="PIRSF" id="PIRSF009376">
    <property type="entry name" value="Phospholipase_D_euk"/>
    <property type="match status" value="1"/>
</dbReference>
<dbReference type="PANTHER" id="PTHR18896">
    <property type="entry name" value="PHOSPHOLIPASE D"/>
    <property type="match status" value="1"/>
</dbReference>
<organism evidence="7 8">
    <name type="scientific">Apiotrichum porosum</name>
    <dbReference type="NCBI Taxonomy" id="105984"/>
    <lineage>
        <taxon>Eukaryota</taxon>
        <taxon>Fungi</taxon>
        <taxon>Dikarya</taxon>
        <taxon>Basidiomycota</taxon>
        <taxon>Agaricomycotina</taxon>
        <taxon>Tremellomycetes</taxon>
        <taxon>Trichosporonales</taxon>
        <taxon>Trichosporonaceae</taxon>
        <taxon>Apiotrichum</taxon>
    </lineage>
</organism>
<gene>
    <name evidence="7" type="ORF">EHS24_000409</name>
</gene>
<dbReference type="CDD" id="cd09141">
    <property type="entry name" value="PLDc_vPLD1_2_yPLD_like_2"/>
    <property type="match status" value="1"/>
</dbReference>
<dbReference type="AlphaFoldDB" id="A0A427Y9Q3"/>
<protein>
    <recommendedName>
        <fullName evidence="1">phospholipase D</fullName>
        <ecNumber evidence="1">3.1.4.4</ecNumber>
    </recommendedName>
</protein>
<dbReference type="GO" id="GO:0009395">
    <property type="term" value="P:phospholipid catabolic process"/>
    <property type="evidence" value="ECO:0007669"/>
    <property type="project" value="TreeGrafter"/>
</dbReference>
<dbReference type="InterPro" id="IPR015679">
    <property type="entry name" value="PLipase_D_fam"/>
</dbReference>
<dbReference type="PANTHER" id="PTHR18896:SF186">
    <property type="entry name" value="PHOSPHOLIPASE D"/>
    <property type="match status" value="1"/>
</dbReference>
<dbReference type="OrthoDB" id="14911at2759"/>
<keyword evidence="3" id="KW-0378">Hydrolase</keyword>
<evidence type="ECO:0000313" key="7">
    <source>
        <dbReference type="EMBL" id="RSH87891.1"/>
    </source>
</evidence>
<comment type="caution">
    <text evidence="7">The sequence shown here is derived from an EMBL/GenBank/DDBJ whole genome shotgun (WGS) entry which is preliminary data.</text>
</comment>
<evidence type="ECO:0000256" key="1">
    <source>
        <dbReference type="ARBA" id="ARBA00012027"/>
    </source>
</evidence>
<name>A0A427Y9Q3_9TREE</name>
<evidence type="ECO:0000256" key="5">
    <source>
        <dbReference type="ARBA" id="ARBA00023098"/>
    </source>
</evidence>
<dbReference type="PROSITE" id="PS50035">
    <property type="entry name" value="PLD"/>
    <property type="match status" value="2"/>
</dbReference>
<dbReference type="SUPFAM" id="SSF56024">
    <property type="entry name" value="Phospholipase D/nuclease"/>
    <property type="match status" value="2"/>
</dbReference>
<evidence type="ECO:0000313" key="8">
    <source>
        <dbReference type="Proteomes" id="UP000279236"/>
    </source>
</evidence>
<dbReference type="GO" id="GO:0004630">
    <property type="term" value="F:phospholipase D activity"/>
    <property type="evidence" value="ECO:0007669"/>
    <property type="project" value="UniProtKB-EC"/>
</dbReference>
<dbReference type="InterPro" id="IPR001736">
    <property type="entry name" value="PLipase_D/transphosphatidylase"/>
</dbReference>
<dbReference type="RefSeq" id="XP_028480099.1">
    <property type="nucleotide sequence ID" value="XM_028616242.1"/>
</dbReference>
<feature type="domain" description="PLD phosphodiesterase" evidence="6">
    <location>
        <begin position="115"/>
        <end position="142"/>
    </location>
</feature>
<feature type="domain" description="PLD phosphodiesterase" evidence="6">
    <location>
        <begin position="577"/>
        <end position="604"/>
    </location>
</feature>
<dbReference type="STRING" id="105984.A0A427Y9Q3"/>
<keyword evidence="4" id="KW-0442">Lipid degradation</keyword>
<dbReference type="GeneID" id="39584952"/>
<accession>A0A427Y9Q3</accession>
<dbReference type="EMBL" id="RSCE01000001">
    <property type="protein sequence ID" value="RSH87891.1"/>
    <property type="molecule type" value="Genomic_DNA"/>
</dbReference>
<evidence type="ECO:0000256" key="2">
    <source>
        <dbReference type="ARBA" id="ARBA00022737"/>
    </source>
</evidence>
<keyword evidence="5" id="KW-0443">Lipid metabolism</keyword>
<sequence>MILDWWLSPELQLRRPGAYYPEWRLDRLLKRKAEEGVRIYIQVYKEVSIGNEDIASMPLATAVSFPPRASPLTPRAQVTASMSLGSKHTKHALEDLHENIAVMRHPDHSGGELVYYFSHHEKLCVVDNKMAAMGGLDACFGRWDTRDHPLADVHPTEFQKALFPGQDYNNSRIMDFQNVEKYASNELCIQEATRMPWHDTSLTIVGPVVVDLVQHFCERWNFVKDLKYKHDHRMEYLSLPDPWHDVHSEQEAAKKEKQALFRAEHPHLSEWKDRGRRMTHPYHWPPSEEPRAQEPVACGSCRVQVVRSAADWSHGCLTENSIQQAYIELIREANHCIYIENQFSDPAVVTTTKEGGPIKNLIGAALVERVLSAAKDRRKFKIYVLIPEVPAFPGDIQASSGLKAIMEAQYRSINRGGNSIFDKIREAGHDPNEYISFWNLRSYDRINAPQGAIKKMEAASGVSFHEAQVALARLYVGEPGGDSADEDEVVYIEKPHDQTTAGDATNQKKKTAEDSVKLPRTIGDAQEIIDKFTQAAVRDDSDIPDNICQNAMESGQSSADAPWAGTEEEERNCIVTELLYIHSKLMIVDDRRVIVGSANLNDRSQNGHHDSEIAVIIEDTEMVESTMNGRKYMASKVATSWRRSLMREHLGLSIPQGPIGRNNQPTNWMRAAPVLAEYDYGSPDDLLVADPLTQDFTRLWNETAHTNRVIFDRIFRTVPNDTVRNWKSYQEFIGRNAGVKVGHVMNNDMSLAEIKRELAKIKGHVVDMPINFLIDEKWLTEGDFLSVNPITLALYI</sequence>
<dbReference type="GO" id="GO:0035556">
    <property type="term" value="P:intracellular signal transduction"/>
    <property type="evidence" value="ECO:0007669"/>
    <property type="project" value="InterPro"/>
</dbReference>
<dbReference type="InterPro" id="IPR016555">
    <property type="entry name" value="PLipase_D_euk"/>
</dbReference>
<dbReference type="EC" id="3.1.4.4" evidence="1"/>
<dbReference type="InterPro" id="IPR025202">
    <property type="entry name" value="PLD-like_dom"/>
</dbReference>